<dbReference type="EMBL" id="KP795591">
    <property type="protein sequence ID" value="AKN38540.1"/>
    <property type="molecule type" value="Genomic_DNA"/>
</dbReference>
<dbReference type="AlphaFoldDB" id="A0A0H3ZQN6"/>
<reference evidence="1" key="1">
    <citation type="journal article" date="2015" name="MBio">
        <title>Eco-Evolutionary Dynamics of Episomes among Ecologically Cohesive Bacterial Populations.</title>
        <authorList>
            <person name="Xue H."/>
            <person name="Cordero O.X."/>
            <person name="Camas F.M."/>
            <person name="Trimble W."/>
            <person name="Meyer F."/>
            <person name="Guglielmini J."/>
            <person name="Rocha E.P."/>
            <person name="Polz M.F."/>
        </authorList>
    </citation>
    <scope>NUCLEOTIDE SEQUENCE</scope>
    <source>
        <strain evidence="1">FF_112</strain>
    </source>
</reference>
<sequence length="37" mass="4127">MLQKPLNLKSLMAFSHFAVNPCRSGGGIRRKARRALT</sequence>
<evidence type="ECO:0000313" key="1">
    <source>
        <dbReference type="EMBL" id="AKN38540.1"/>
    </source>
</evidence>
<accession>A0A0H3ZQN6</accession>
<organism evidence="1">
    <name type="scientific">Vibrio tasmaniensis</name>
    <dbReference type="NCBI Taxonomy" id="212663"/>
    <lineage>
        <taxon>Bacteria</taxon>
        <taxon>Pseudomonadati</taxon>
        <taxon>Pseudomonadota</taxon>
        <taxon>Gammaproteobacteria</taxon>
        <taxon>Vibrionales</taxon>
        <taxon>Vibrionaceae</taxon>
        <taxon>Vibrio</taxon>
    </lineage>
</organism>
<name>A0A0H3ZQN6_9VIBR</name>
<protein>
    <submittedName>
        <fullName evidence="1">Uncharacterized protein</fullName>
    </submittedName>
</protein>
<proteinExistence type="predicted"/>